<dbReference type="Pfam" id="PF01636">
    <property type="entry name" value="APH"/>
    <property type="match status" value="1"/>
</dbReference>
<protein>
    <recommendedName>
        <fullName evidence="1">Aminoglycoside phosphotransferase domain-containing protein</fullName>
    </recommendedName>
</protein>
<dbReference type="AlphaFoldDB" id="A0A401GPP8"/>
<dbReference type="InterPro" id="IPR011009">
    <property type="entry name" value="Kinase-like_dom_sf"/>
</dbReference>
<dbReference type="OrthoDB" id="5210591at2759"/>
<dbReference type="EMBL" id="BFAD01000006">
    <property type="protein sequence ID" value="GBE84197.1"/>
    <property type="molecule type" value="Genomic_DNA"/>
</dbReference>
<evidence type="ECO:0000313" key="2">
    <source>
        <dbReference type="EMBL" id="GBE84197.1"/>
    </source>
</evidence>
<evidence type="ECO:0000259" key="1">
    <source>
        <dbReference type="Pfam" id="PF01636"/>
    </source>
</evidence>
<accession>A0A401GPP8</accession>
<evidence type="ECO:0000313" key="3">
    <source>
        <dbReference type="Proteomes" id="UP000287166"/>
    </source>
</evidence>
<gene>
    <name evidence="2" type="ORF">SCP_0601750</name>
</gene>
<dbReference type="GeneID" id="38781114"/>
<dbReference type="Proteomes" id="UP000287166">
    <property type="component" value="Unassembled WGS sequence"/>
</dbReference>
<comment type="caution">
    <text evidence="2">The sequence shown here is derived from an EMBL/GenBank/DDBJ whole genome shotgun (WGS) entry which is preliminary data.</text>
</comment>
<sequence length="338" mass="37530">MLSPLLVTLDQAQRILDHHRNESMPISSFEEVKGSGYSAFTPTTTYEVVLSDTSAYLLKVARAPSNLAGIYAPNTLAVEHTFLQQLAQYTSIPQPTPHALDTSLALLPHHYLLLSRPRGLPLSHVRARGLLSERQALMLQLRMGAYLKQLHGVQNDWFGLPAQAGDALYSWQEAFTGLLEDLLEEAHMRGVDAPYADVRGFLSRAIGFFLFDDCEVPSLVSFTGDEDAVLLDIDPDAPAQADEVVITSFLSFSHALWGDPLLETLFLNPSAALVEGYGGPLVLFARQKTKRIWYTLFLAVAVLVQAKREEMADEDKRVVWARETLAKCIEDLKDAPCY</sequence>
<feature type="domain" description="Aminoglycoside phosphotransferase" evidence="1">
    <location>
        <begin position="44"/>
        <end position="199"/>
    </location>
</feature>
<organism evidence="2 3">
    <name type="scientific">Sparassis crispa</name>
    <dbReference type="NCBI Taxonomy" id="139825"/>
    <lineage>
        <taxon>Eukaryota</taxon>
        <taxon>Fungi</taxon>
        <taxon>Dikarya</taxon>
        <taxon>Basidiomycota</taxon>
        <taxon>Agaricomycotina</taxon>
        <taxon>Agaricomycetes</taxon>
        <taxon>Polyporales</taxon>
        <taxon>Sparassidaceae</taxon>
        <taxon>Sparassis</taxon>
    </lineage>
</organism>
<dbReference type="RefSeq" id="XP_027615110.1">
    <property type="nucleotide sequence ID" value="XM_027759309.1"/>
</dbReference>
<reference evidence="2 3" key="1">
    <citation type="journal article" date="2018" name="Sci. Rep.">
        <title>Genome sequence of the cauliflower mushroom Sparassis crispa (Hanabiratake) and its association with beneficial usage.</title>
        <authorList>
            <person name="Kiyama R."/>
            <person name="Furutani Y."/>
            <person name="Kawaguchi K."/>
            <person name="Nakanishi T."/>
        </authorList>
    </citation>
    <scope>NUCLEOTIDE SEQUENCE [LARGE SCALE GENOMIC DNA]</scope>
</reference>
<name>A0A401GPP8_9APHY</name>
<keyword evidence="3" id="KW-1185">Reference proteome</keyword>
<dbReference type="InParanoid" id="A0A401GPP8"/>
<dbReference type="InterPro" id="IPR002575">
    <property type="entry name" value="Aminoglycoside_PTrfase"/>
</dbReference>
<proteinExistence type="predicted"/>
<dbReference type="SUPFAM" id="SSF56112">
    <property type="entry name" value="Protein kinase-like (PK-like)"/>
    <property type="match status" value="1"/>
</dbReference>